<comment type="caution">
    <text evidence="1">The sequence shown here is derived from an EMBL/GenBank/DDBJ whole genome shotgun (WGS) entry which is preliminary data.</text>
</comment>
<evidence type="ECO:0000313" key="2">
    <source>
        <dbReference type="Proteomes" id="UP001172083"/>
    </source>
</evidence>
<keyword evidence="2" id="KW-1185">Reference proteome</keyword>
<gene>
    <name evidence="1" type="ORF">QQ020_22750</name>
</gene>
<accession>A0ABT8LAY2</accession>
<protein>
    <submittedName>
        <fullName evidence="1">DUF5946 family protein</fullName>
    </submittedName>
</protein>
<dbReference type="EMBL" id="JAUJEB010000005">
    <property type="protein sequence ID" value="MDN5214917.1"/>
    <property type="molecule type" value="Genomic_DNA"/>
</dbReference>
<dbReference type="InterPro" id="IPR045990">
    <property type="entry name" value="DUF5946"/>
</dbReference>
<name>A0ABT8LAY2_9BACT</name>
<dbReference type="Proteomes" id="UP001172083">
    <property type="component" value="Unassembled WGS sequence"/>
</dbReference>
<proteinExistence type="predicted"/>
<organism evidence="1 2">
    <name type="scientific">Agaribacillus aureus</name>
    <dbReference type="NCBI Taxonomy" id="3051825"/>
    <lineage>
        <taxon>Bacteria</taxon>
        <taxon>Pseudomonadati</taxon>
        <taxon>Bacteroidota</taxon>
        <taxon>Cytophagia</taxon>
        <taxon>Cytophagales</taxon>
        <taxon>Splendidivirgaceae</taxon>
        <taxon>Agaribacillus</taxon>
    </lineage>
</organism>
<dbReference type="RefSeq" id="WP_346760255.1">
    <property type="nucleotide sequence ID" value="NZ_JAUJEB010000005.1"/>
</dbReference>
<reference evidence="1" key="1">
    <citation type="submission" date="2023-06" db="EMBL/GenBank/DDBJ databases">
        <title>Genomic of Agaribacillus aureum.</title>
        <authorList>
            <person name="Wang G."/>
        </authorList>
    </citation>
    <scope>NUCLEOTIDE SEQUENCE</scope>
    <source>
        <strain evidence="1">BMA12</strain>
    </source>
</reference>
<sequence length="189" mass="22335">MQDYIGAAEKNGITLYGEGKCQFCGANTTRGVHECVEIFSLGFELIDYSKPENHLYRFLSVDAHTLQHPEIHGRWNNHFHLSRQHLIFEYKIHWQYDLSSKLSEYLNKYKVDKQDEFLQPPKILERGQITTTDIRSNSKTSAECQEMIQKWGMEVYISWKAHHELIDKIAQGFINKNVNIKYKRNQTWP</sequence>
<dbReference type="Pfam" id="PF19371">
    <property type="entry name" value="DUF5946"/>
    <property type="match status" value="1"/>
</dbReference>
<evidence type="ECO:0000313" key="1">
    <source>
        <dbReference type="EMBL" id="MDN5214917.1"/>
    </source>
</evidence>